<proteinExistence type="predicted"/>
<reference evidence="1 2" key="1">
    <citation type="submission" date="2020-08" db="EMBL/GenBank/DDBJ databases">
        <title>A Genomic Blueprint of the Chicken Gut Microbiome.</title>
        <authorList>
            <person name="Gilroy R."/>
            <person name="Ravi A."/>
            <person name="Getino M."/>
            <person name="Pursley I."/>
            <person name="Horton D.L."/>
            <person name="Alikhan N.-F."/>
            <person name="Baker D."/>
            <person name="Gharbi K."/>
            <person name="Hall N."/>
            <person name="Watson M."/>
            <person name="Adriaenssens E.M."/>
            <person name="Foster-Nyarko E."/>
            <person name="Jarju S."/>
            <person name="Secka A."/>
            <person name="Antonio M."/>
            <person name="Oren A."/>
            <person name="Chaudhuri R."/>
            <person name="La Ragione R.M."/>
            <person name="Hildebrand F."/>
            <person name="Pallen M.J."/>
        </authorList>
    </citation>
    <scope>NUCLEOTIDE SEQUENCE [LARGE SCALE GENOMIC DNA]</scope>
    <source>
        <strain evidence="1 2">N37</strain>
    </source>
</reference>
<name>A0ABR8YTU2_9CLOT</name>
<organism evidence="1 2">
    <name type="scientific">Clostridium faecium</name>
    <dbReference type="NCBI Taxonomy" id="2762223"/>
    <lineage>
        <taxon>Bacteria</taxon>
        <taxon>Bacillati</taxon>
        <taxon>Bacillota</taxon>
        <taxon>Clostridia</taxon>
        <taxon>Eubacteriales</taxon>
        <taxon>Clostridiaceae</taxon>
        <taxon>Clostridium</taxon>
    </lineage>
</organism>
<comment type="caution">
    <text evidence="1">The sequence shown here is derived from an EMBL/GenBank/DDBJ whole genome shotgun (WGS) entry which is preliminary data.</text>
</comment>
<accession>A0ABR8YTU2</accession>
<evidence type="ECO:0000313" key="1">
    <source>
        <dbReference type="EMBL" id="MBD8047408.1"/>
    </source>
</evidence>
<gene>
    <name evidence="1" type="ORF">H9637_10225</name>
</gene>
<dbReference type="EMBL" id="JACSQB010000076">
    <property type="protein sequence ID" value="MBD8047408.1"/>
    <property type="molecule type" value="Genomic_DNA"/>
</dbReference>
<keyword evidence="2" id="KW-1185">Reference proteome</keyword>
<sequence length="72" mass="8545">MKKKSFLILSLLLIIVIAGNLNYMKLVKDNKIMSYHNHKIKSESKNYGYNKSYELRCKCDDKILKVDLHNKR</sequence>
<protein>
    <submittedName>
        <fullName evidence="1">Uncharacterized protein</fullName>
    </submittedName>
</protein>
<dbReference type="Proteomes" id="UP000627166">
    <property type="component" value="Unassembled WGS sequence"/>
</dbReference>
<dbReference type="RefSeq" id="WP_191740376.1">
    <property type="nucleotide sequence ID" value="NZ_JACSQB010000076.1"/>
</dbReference>
<evidence type="ECO:0000313" key="2">
    <source>
        <dbReference type="Proteomes" id="UP000627166"/>
    </source>
</evidence>